<keyword evidence="2" id="KW-0472">Membrane</keyword>
<dbReference type="AlphaFoldDB" id="A0A5J4U3I8"/>
<sequence>MIGYALGISIIIIGIIFIVISCIDNSWKKEQVNKMRQEGAAQGWQAPRTDNLDKEAQFSSNGYSATLSSSLQQPPPLQSQSFWGSQDSNRQAVSSMAQQPETQRLFMAAGSTAGNAMLQGASQEDIFYATATNPQVQIAAFETAKKAVTNPDVRAAALKGAENALSRAYDNIFDGE</sequence>
<reference evidence="3 4" key="1">
    <citation type="submission" date="2019-03" db="EMBL/GenBank/DDBJ databases">
        <title>Single cell metagenomics reveals metabolic interactions within the superorganism composed of flagellate Streblomastix strix and complex community of Bacteroidetes bacteria on its surface.</title>
        <authorList>
            <person name="Treitli S.C."/>
            <person name="Kolisko M."/>
            <person name="Husnik F."/>
            <person name="Keeling P."/>
            <person name="Hampl V."/>
        </authorList>
    </citation>
    <scope>NUCLEOTIDE SEQUENCE [LARGE SCALE GENOMIC DNA]</scope>
    <source>
        <strain evidence="3">ST1C</strain>
    </source>
</reference>
<keyword evidence="2" id="KW-0812">Transmembrane</keyword>
<evidence type="ECO:0000313" key="4">
    <source>
        <dbReference type="Proteomes" id="UP000324800"/>
    </source>
</evidence>
<accession>A0A5J4U3I8</accession>
<feature type="transmembrane region" description="Helical" evidence="2">
    <location>
        <begin position="6"/>
        <end position="27"/>
    </location>
</feature>
<name>A0A5J4U3I8_9EUKA</name>
<comment type="caution">
    <text evidence="3">The sequence shown here is derived from an EMBL/GenBank/DDBJ whole genome shotgun (WGS) entry which is preliminary data.</text>
</comment>
<dbReference type="EMBL" id="SNRW01021139">
    <property type="protein sequence ID" value="KAA6364858.1"/>
    <property type="molecule type" value="Genomic_DNA"/>
</dbReference>
<evidence type="ECO:0000256" key="1">
    <source>
        <dbReference type="SAM" id="MobiDB-lite"/>
    </source>
</evidence>
<dbReference type="Proteomes" id="UP000324800">
    <property type="component" value="Unassembled WGS sequence"/>
</dbReference>
<evidence type="ECO:0000313" key="3">
    <source>
        <dbReference type="EMBL" id="KAA6364858.1"/>
    </source>
</evidence>
<protein>
    <submittedName>
        <fullName evidence="3">Uncharacterized protein</fullName>
    </submittedName>
</protein>
<proteinExistence type="predicted"/>
<gene>
    <name evidence="3" type="ORF">EZS28_039616</name>
</gene>
<organism evidence="3 4">
    <name type="scientific">Streblomastix strix</name>
    <dbReference type="NCBI Taxonomy" id="222440"/>
    <lineage>
        <taxon>Eukaryota</taxon>
        <taxon>Metamonada</taxon>
        <taxon>Preaxostyla</taxon>
        <taxon>Oxymonadida</taxon>
        <taxon>Streblomastigidae</taxon>
        <taxon>Streblomastix</taxon>
    </lineage>
</organism>
<feature type="region of interest" description="Disordered" evidence="1">
    <location>
        <begin position="65"/>
        <end position="85"/>
    </location>
</feature>
<keyword evidence="2" id="KW-1133">Transmembrane helix</keyword>
<evidence type="ECO:0000256" key="2">
    <source>
        <dbReference type="SAM" id="Phobius"/>
    </source>
</evidence>